<evidence type="ECO:0000256" key="2">
    <source>
        <dbReference type="ARBA" id="ARBA00005182"/>
    </source>
</evidence>
<dbReference type="Pfam" id="PF03062">
    <property type="entry name" value="MBOAT"/>
    <property type="match status" value="1"/>
</dbReference>
<dbReference type="GO" id="GO:0005886">
    <property type="term" value="C:plasma membrane"/>
    <property type="evidence" value="ECO:0007669"/>
    <property type="project" value="UniProtKB-SubCell"/>
</dbReference>
<dbReference type="InterPro" id="IPR004299">
    <property type="entry name" value="MBOAT_fam"/>
</dbReference>
<dbReference type="RefSeq" id="WP_107889129.1">
    <property type="nucleotide sequence ID" value="NZ_CP028519.1"/>
</dbReference>
<reference evidence="15 16" key="1">
    <citation type="submission" date="2018-04" db="EMBL/GenBank/DDBJ databases">
        <title>Denitrifier Microvirgula.</title>
        <authorList>
            <person name="Anderson E."/>
            <person name="Jang J."/>
            <person name="Ishii S."/>
        </authorList>
    </citation>
    <scope>NUCLEOTIDE SEQUENCE [LARGE SCALE GENOMIC DNA]</scope>
    <source>
        <strain evidence="15 16">BE2.4</strain>
    </source>
</reference>
<sequence>MLFSSFTFIFGFLPLTWLAWRWLAGRNLTWALGWLVLASLVFYSWWDPRYLPLLLGSVAINFLLGGRILSVRRMGRDAAAARWMAVGITFNLLALGYFKYAHFLSITLSGVIGQNWTLPAHVLPLAISFVTFQKIAYLVDCRRGLVHQHRLRDYLFFVTFFPQLIAGPIVHHQPLIAQLSPGNPLLHDHRIWQSGLGLFAIGLFKKVVLADSLGHYAGPVFAAAAAGPVSGEAAWSGMLAYTLQLYFDFSGYSDMAIGLGLLFGFRLPLNFQSPYRADSIIEFWRRWHMTLSSFLRDYVYIPLGGGRAGSARRYRNLLLTMLLGGVWHGAGWTFVLWGVMHGVLLLLNHAWRAVSVHLPRPASPRGARQPGCWGSA</sequence>
<evidence type="ECO:0000256" key="4">
    <source>
        <dbReference type="ARBA" id="ARBA00016084"/>
    </source>
</evidence>
<dbReference type="PIRSF" id="PIRSF016636">
    <property type="entry name" value="AlgI_DltB"/>
    <property type="match status" value="1"/>
</dbReference>
<feature type="transmembrane region" description="Helical" evidence="14">
    <location>
        <begin position="220"/>
        <end position="243"/>
    </location>
</feature>
<keyword evidence="5 13" id="KW-1003">Cell membrane</keyword>
<dbReference type="InterPro" id="IPR028362">
    <property type="entry name" value="AlgI"/>
</dbReference>
<keyword evidence="8" id="KW-0016">Alginate biosynthesis</keyword>
<organism evidence="15 16">
    <name type="scientific">Microvirgula aerodenitrificans</name>
    <dbReference type="NCBI Taxonomy" id="57480"/>
    <lineage>
        <taxon>Bacteria</taxon>
        <taxon>Pseudomonadati</taxon>
        <taxon>Pseudomonadota</taxon>
        <taxon>Betaproteobacteria</taxon>
        <taxon>Neisseriales</taxon>
        <taxon>Aquaspirillaceae</taxon>
        <taxon>Microvirgula</taxon>
    </lineage>
</organism>
<evidence type="ECO:0000256" key="1">
    <source>
        <dbReference type="ARBA" id="ARBA00004651"/>
    </source>
</evidence>
<evidence type="ECO:0000313" key="16">
    <source>
        <dbReference type="Proteomes" id="UP000244173"/>
    </source>
</evidence>
<keyword evidence="10 13" id="KW-0472">Membrane</keyword>
<evidence type="ECO:0000256" key="7">
    <source>
        <dbReference type="ARBA" id="ARBA00022692"/>
    </source>
</evidence>
<keyword evidence="6 13" id="KW-0808">Transferase</keyword>
<feature type="transmembrane region" description="Helical" evidence="14">
    <location>
        <begin position="52"/>
        <end position="69"/>
    </location>
</feature>
<evidence type="ECO:0000256" key="13">
    <source>
        <dbReference type="PIRNR" id="PIRNR016636"/>
    </source>
</evidence>
<dbReference type="InterPro" id="IPR051085">
    <property type="entry name" value="MB_O-acyltransferase"/>
</dbReference>
<gene>
    <name evidence="15" type="ORF">DAI18_08310</name>
</gene>
<keyword evidence="11 13" id="KW-0012">Acyltransferase</keyword>
<keyword evidence="16" id="KW-1185">Reference proteome</keyword>
<evidence type="ECO:0000256" key="11">
    <source>
        <dbReference type="ARBA" id="ARBA00023315"/>
    </source>
</evidence>
<dbReference type="EMBL" id="CP028519">
    <property type="protein sequence ID" value="AVY94048.1"/>
    <property type="molecule type" value="Genomic_DNA"/>
</dbReference>
<feature type="transmembrane region" description="Helical" evidence="14">
    <location>
        <begin position="81"/>
        <end position="98"/>
    </location>
</feature>
<evidence type="ECO:0000256" key="14">
    <source>
        <dbReference type="SAM" id="Phobius"/>
    </source>
</evidence>
<comment type="similarity">
    <text evidence="3 13">Belongs to the membrane-bound acyltransferase family.</text>
</comment>
<proteinExistence type="inferred from homology"/>
<evidence type="ECO:0000256" key="8">
    <source>
        <dbReference type="ARBA" id="ARBA00022841"/>
    </source>
</evidence>
<comment type="subcellular location">
    <subcellularLocation>
        <location evidence="1">Cell membrane</location>
        <topology evidence="1">Multi-pass membrane protein</topology>
    </subcellularLocation>
</comment>
<feature type="transmembrane region" description="Helical" evidence="14">
    <location>
        <begin position="6"/>
        <end position="23"/>
    </location>
</feature>
<dbReference type="PANTHER" id="PTHR13285">
    <property type="entry name" value="ACYLTRANSFERASE"/>
    <property type="match status" value="1"/>
</dbReference>
<evidence type="ECO:0000256" key="3">
    <source>
        <dbReference type="ARBA" id="ARBA00010323"/>
    </source>
</evidence>
<feature type="transmembrane region" description="Helical" evidence="14">
    <location>
        <begin position="317"/>
        <end position="339"/>
    </location>
</feature>
<dbReference type="PANTHER" id="PTHR13285:SF23">
    <property type="entry name" value="TEICHOIC ACID D-ALANYLTRANSFERASE"/>
    <property type="match status" value="1"/>
</dbReference>
<dbReference type="OrthoDB" id="139172at2"/>
<dbReference type="GO" id="GO:0042121">
    <property type="term" value="P:alginic acid biosynthetic process"/>
    <property type="evidence" value="ECO:0007669"/>
    <property type="project" value="UniProtKB-KW"/>
</dbReference>
<name>A0A2S0P9K8_9NEIS</name>
<feature type="transmembrane region" description="Helical" evidence="14">
    <location>
        <begin position="191"/>
        <end position="208"/>
    </location>
</feature>
<keyword evidence="9 14" id="KW-1133">Transmembrane helix</keyword>
<dbReference type="InterPro" id="IPR024194">
    <property type="entry name" value="Ac/AlaTfrase_AlgI/DltB"/>
</dbReference>
<evidence type="ECO:0000313" key="15">
    <source>
        <dbReference type="EMBL" id="AVY94048.1"/>
    </source>
</evidence>
<feature type="transmembrane region" description="Helical" evidence="14">
    <location>
        <begin position="118"/>
        <end position="139"/>
    </location>
</feature>
<feature type="transmembrane region" description="Helical" evidence="14">
    <location>
        <begin position="249"/>
        <end position="269"/>
    </location>
</feature>
<dbReference type="STRING" id="1122240.GCA_000620105_02208"/>
<evidence type="ECO:0000256" key="6">
    <source>
        <dbReference type="ARBA" id="ARBA00022679"/>
    </source>
</evidence>
<feature type="transmembrane region" description="Helical" evidence="14">
    <location>
        <begin position="151"/>
        <end position="171"/>
    </location>
</feature>
<accession>A0A2S0P9K8</accession>
<dbReference type="PIRSF" id="PIRSF500217">
    <property type="entry name" value="AlgI"/>
    <property type="match status" value="1"/>
</dbReference>
<dbReference type="Proteomes" id="UP000244173">
    <property type="component" value="Chromosome"/>
</dbReference>
<evidence type="ECO:0000256" key="5">
    <source>
        <dbReference type="ARBA" id="ARBA00022475"/>
    </source>
</evidence>
<dbReference type="GO" id="GO:0016746">
    <property type="term" value="F:acyltransferase activity"/>
    <property type="evidence" value="ECO:0007669"/>
    <property type="project" value="UniProtKB-KW"/>
</dbReference>
<evidence type="ECO:0000256" key="9">
    <source>
        <dbReference type="ARBA" id="ARBA00022989"/>
    </source>
</evidence>
<evidence type="ECO:0000256" key="12">
    <source>
        <dbReference type="ARBA" id="ARBA00031030"/>
    </source>
</evidence>
<protein>
    <recommendedName>
        <fullName evidence="4">Probable alginate O-acetylase AlgI</fullName>
    </recommendedName>
    <alternativeName>
        <fullName evidence="12">Alginate biosynthesis protein AlgI</fullName>
    </alternativeName>
</protein>
<dbReference type="AlphaFoldDB" id="A0A2S0P9K8"/>
<dbReference type="KEGG" id="maer:DAI18_08310"/>
<comment type="pathway">
    <text evidence="2">Glycan biosynthesis; alginate biosynthesis.</text>
</comment>
<evidence type="ECO:0000256" key="10">
    <source>
        <dbReference type="ARBA" id="ARBA00023136"/>
    </source>
</evidence>
<keyword evidence="7 14" id="KW-0812">Transmembrane</keyword>